<gene>
    <name evidence="2" type="ORF">MHPYR_550015</name>
</gene>
<accession>A0A1Y5PHX5</accession>
<proteinExistence type="predicted"/>
<feature type="compositionally biased region" description="Polar residues" evidence="1">
    <location>
        <begin position="290"/>
        <end position="305"/>
    </location>
</feature>
<organism evidence="2">
    <name type="scientific">uncultured Mycobacterium sp</name>
    <dbReference type="NCBI Taxonomy" id="171292"/>
    <lineage>
        <taxon>Bacteria</taxon>
        <taxon>Bacillati</taxon>
        <taxon>Actinomycetota</taxon>
        <taxon>Actinomycetes</taxon>
        <taxon>Mycobacteriales</taxon>
        <taxon>Mycobacteriaceae</taxon>
        <taxon>Mycobacterium</taxon>
        <taxon>environmental samples</taxon>
    </lineage>
</organism>
<feature type="region of interest" description="Disordered" evidence="1">
    <location>
        <begin position="286"/>
        <end position="305"/>
    </location>
</feature>
<sequence>MCRRVRRDVDSGRVHDVRVQRRRRWHHRDAGAVHAARTDGQPRRIRQPGSLSGSSRRDSGRPGWSERGHGRTVNGQHGRQRRQLHHVHGPAIHERCSAGLAGPGIAVDGWRGQPAAKPGRVPGPAVSVHEHDDPCDGRHRWYRRADLSGIGVGPCRWARRRLWRRRHGCPVRRHGRGPQSGRAVGSGHLGSQRPIRWGQRCADLGYRRGQRRRRTIYRQRRRRRSRAHGSHAGQRELLGQWPVLRRAGARPSKAALSGRPEDTEGGRELNFMKSFLAHCYTQRRQDTINESKQMASTSTNKSRSK</sequence>
<feature type="region of interest" description="Disordered" evidence="1">
    <location>
        <begin position="212"/>
        <end position="244"/>
    </location>
</feature>
<feature type="compositionally biased region" description="Basic and acidic residues" evidence="1">
    <location>
        <begin position="28"/>
        <end position="42"/>
    </location>
</feature>
<reference evidence="2" key="1">
    <citation type="submission" date="2016-03" db="EMBL/GenBank/DDBJ databases">
        <authorList>
            <person name="Ploux O."/>
        </authorList>
    </citation>
    <scope>NUCLEOTIDE SEQUENCE</scope>
    <source>
        <strain evidence="2">UC10</strain>
    </source>
</reference>
<protein>
    <submittedName>
        <fullName evidence="2">Uncharacterized protein</fullName>
    </submittedName>
</protein>
<feature type="compositionally biased region" description="Basic and acidic residues" evidence="1">
    <location>
        <begin position="55"/>
        <end position="69"/>
    </location>
</feature>
<feature type="region of interest" description="Disordered" evidence="1">
    <location>
        <begin position="172"/>
        <end position="192"/>
    </location>
</feature>
<feature type="region of interest" description="Disordered" evidence="1">
    <location>
        <begin position="20"/>
        <end position="85"/>
    </location>
</feature>
<evidence type="ECO:0000256" key="1">
    <source>
        <dbReference type="SAM" id="MobiDB-lite"/>
    </source>
</evidence>
<name>A0A1Y5PHX5_9MYCO</name>
<evidence type="ECO:0000313" key="2">
    <source>
        <dbReference type="EMBL" id="SBS78326.1"/>
    </source>
</evidence>
<dbReference type="EMBL" id="FLQS01000051">
    <property type="protein sequence ID" value="SBS78326.1"/>
    <property type="molecule type" value="Genomic_DNA"/>
</dbReference>
<dbReference type="AlphaFoldDB" id="A0A1Y5PHX5"/>
<feature type="compositionally biased region" description="Basic residues" evidence="1">
    <location>
        <begin position="212"/>
        <end position="229"/>
    </location>
</feature>